<dbReference type="PANTHER" id="PTHR36570:SF2">
    <property type="entry name" value="DISULFIDE BOND FORMATION PROTEIN B"/>
    <property type="match status" value="1"/>
</dbReference>
<feature type="topological domain" description="Periplasmic" evidence="14">
    <location>
        <begin position="32"/>
        <end position="49"/>
    </location>
</feature>
<dbReference type="KEGG" id="aact:ACT75_03305"/>
<dbReference type="HAMAP" id="MF_00286">
    <property type="entry name" value="DsbB"/>
    <property type="match status" value="1"/>
</dbReference>
<comment type="subcellular location">
    <subcellularLocation>
        <location evidence="1">Cell inner membrane</location>
        <topology evidence="1">Multi-pass membrane protein</topology>
    </subcellularLocation>
    <subcellularLocation>
        <location evidence="14">Cell membrane</location>
        <topology evidence="14">Multi-pass membrane protein</topology>
    </subcellularLocation>
</comment>
<dbReference type="EMBL" id="CP012959">
    <property type="protein sequence ID" value="AMQ93616.1"/>
    <property type="molecule type" value="Genomic_DNA"/>
</dbReference>
<evidence type="ECO:0000256" key="10">
    <source>
        <dbReference type="ARBA" id="ARBA00023136"/>
    </source>
</evidence>
<keyword evidence="4 14" id="KW-1003">Cell membrane</keyword>
<feature type="topological domain" description="Periplasmic" evidence="14">
    <location>
        <begin position="91"/>
        <end position="145"/>
    </location>
</feature>
<dbReference type="EMBL" id="VSED01000030">
    <property type="protein sequence ID" value="TYA38310.1"/>
    <property type="molecule type" value="Genomic_DNA"/>
</dbReference>
<keyword evidence="3 14" id="KW-0813">Transport</keyword>
<dbReference type="EMBL" id="PCGW01000004">
    <property type="protein sequence ID" value="PHO21224.1"/>
    <property type="molecule type" value="Genomic_DNA"/>
</dbReference>
<feature type="disulfide bond" description="Redox-active" evidence="14">
    <location>
        <begin position="105"/>
        <end position="131"/>
    </location>
</feature>
<accession>A0A5D0EM60</accession>
<keyword evidence="7 14" id="KW-0249">Electron transport</keyword>
<keyword evidence="8 14" id="KW-1133">Transmembrane helix</keyword>
<keyword evidence="10 14" id="KW-0472">Membrane</keyword>
<keyword evidence="6 14" id="KW-0812">Transmembrane</keyword>
<dbReference type="Proteomes" id="UP000323012">
    <property type="component" value="Unassembled WGS sequence"/>
</dbReference>
<evidence type="ECO:0000256" key="13">
    <source>
        <dbReference type="ARBA" id="ARBA00023284"/>
    </source>
</evidence>
<dbReference type="InterPro" id="IPR022920">
    <property type="entry name" value="Disulphide_bond_form_DsbB"/>
</dbReference>
<gene>
    <name evidence="14 18" type="primary">dsbB</name>
    <name evidence="16" type="ORF">ACT75_03305</name>
    <name evidence="17" type="ORF">CQR80_03425</name>
    <name evidence="18" type="ORF">FXB79_09460</name>
</gene>
<evidence type="ECO:0000313" key="16">
    <source>
        <dbReference type="EMBL" id="AMQ93616.1"/>
    </source>
</evidence>
<dbReference type="Gene3D" id="1.20.1550.10">
    <property type="entry name" value="DsbB-like"/>
    <property type="match status" value="1"/>
</dbReference>
<dbReference type="GO" id="GO:0009055">
    <property type="term" value="F:electron transfer activity"/>
    <property type="evidence" value="ECO:0007669"/>
    <property type="project" value="UniProtKB-UniRule"/>
</dbReference>
<evidence type="ECO:0000256" key="11">
    <source>
        <dbReference type="ARBA" id="ARBA00023157"/>
    </source>
</evidence>
<dbReference type="PANTHER" id="PTHR36570">
    <property type="entry name" value="DISULFIDE BOND FORMATION PROTEIN B"/>
    <property type="match status" value="1"/>
</dbReference>
<evidence type="ECO:0000256" key="2">
    <source>
        <dbReference type="ARBA" id="ARBA00008823"/>
    </source>
</evidence>
<sequence>MLKFFKTLSVQRTGWLLLVISALALEGTALYFQYGMELQPCVMCIYERVALFGIAFAGIVGLIAPRFLVFRLLALLIAFFSTVKGLLISLKHVDYQLYPAPWNQCSYLPEFPQTLPLDKWFPALFQPTGSCSDVVWSWLGLSMAQWIVVIFAIYLIVLVLVLISQFKRLDNRGRRRLFN</sequence>
<comment type="function">
    <text evidence="14">Required for disulfide bond formation in some periplasmic proteins. Acts by oxidizing the DsbA protein.</text>
</comment>
<evidence type="ECO:0000256" key="4">
    <source>
        <dbReference type="ARBA" id="ARBA00022475"/>
    </source>
</evidence>
<evidence type="ECO:0000313" key="21">
    <source>
        <dbReference type="Proteomes" id="UP000323012"/>
    </source>
</evidence>
<dbReference type="InterPro" id="IPR050183">
    <property type="entry name" value="DsbB"/>
</dbReference>
<dbReference type="GO" id="GO:0006457">
    <property type="term" value="P:protein folding"/>
    <property type="evidence" value="ECO:0007669"/>
    <property type="project" value="InterPro"/>
</dbReference>
<evidence type="ECO:0000313" key="17">
    <source>
        <dbReference type="EMBL" id="PHO21224.1"/>
    </source>
</evidence>
<protein>
    <recommendedName>
        <fullName evidence="14">Disulfide bond formation protein B</fullName>
    </recommendedName>
    <alternativeName>
        <fullName evidence="14">Disulfide oxidoreductase</fullName>
    </alternativeName>
</protein>
<evidence type="ECO:0000313" key="18">
    <source>
        <dbReference type="EMBL" id="TYA38310.1"/>
    </source>
</evidence>
<evidence type="ECO:0000256" key="6">
    <source>
        <dbReference type="ARBA" id="ARBA00022692"/>
    </source>
</evidence>
<evidence type="ECO:0000256" key="3">
    <source>
        <dbReference type="ARBA" id="ARBA00022448"/>
    </source>
</evidence>
<keyword evidence="5" id="KW-0997">Cell inner membrane</keyword>
<evidence type="ECO:0000256" key="12">
    <source>
        <dbReference type="ARBA" id="ARBA00023186"/>
    </source>
</evidence>
<evidence type="ECO:0000313" key="19">
    <source>
        <dbReference type="Proteomes" id="UP000072236"/>
    </source>
</evidence>
<dbReference type="GO" id="GO:0005886">
    <property type="term" value="C:plasma membrane"/>
    <property type="evidence" value="ECO:0007669"/>
    <property type="project" value="UniProtKB-SubCell"/>
</dbReference>
<comment type="caution">
    <text evidence="14">Lacks conserved residue(s) required for the propagation of feature annotation.</text>
</comment>
<reference evidence="17 20" key="2">
    <citation type="submission" date="2017-10" db="EMBL/GenBank/DDBJ databases">
        <title>Draft genome sequences of Aggregatibacter actinomycetemcomitans strains 310a and 310b.</title>
        <authorList>
            <person name="May A.C."/>
            <person name="Ohta H."/>
            <person name="Maeda H."/>
            <person name="Kokeguchi S."/>
            <person name="Cugini C."/>
        </authorList>
    </citation>
    <scope>NUCLEOTIDE SEQUENCE [LARGE SCALE GENOMIC DNA]</scope>
    <source>
        <strain evidence="17 20">310b</strain>
    </source>
</reference>
<organism evidence="18 21">
    <name type="scientific">Aggregatibacter actinomycetemcomitans</name>
    <name type="common">Actinobacillus actinomycetemcomitans</name>
    <name type="synonym">Haemophilus actinomycetemcomitans</name>
    <dbReference type="NCBI Taxonomy" id="714"/>
    <lineage>
        <taxon>Bacteria</taxon>
        <taxon>Pseudomonadati</taxon>
        <taxon>Pseudomonadota</taxon>
        <taxon>Gammaproteobacteria</taxon>
        <taxon>Pasteurellales</taxon>
        <taxon>Pasteurellaceae</taxon>
        <taxon>Aggregatibacter</taxon>
    </lineage>
</organism>
<reference evidence="18 21" key="3">
    <citation type="submission" date="2019-08" db="EMBL/GenBank/DDBJ databases">
        <title>Whole genome sequencing of Aggregatibacter actinomycetemcomitans cultured from blood stream infections in Denmark reveals a novel phylogenetic lineage expressing serotype a membrane O polysaccharide.</title>
        <authorList>
            <person name="Nedergaard S."/>
            <person name="Kobel C.M."/>
            <person name="Nielsen M.B."/>
            <person name="Moeller R.T."/>
            <person name="Jensen A.B."/>
            <person name="Noerskov-Lauritsen N."/>
        </authorList>
    </citation>
    <scope>NUCLEOTIDE SEQUENCE [LARGE SCALE GENOMIC DNA]</scope>
    <source>
        <strain evidence="18 21">PN_563</strain>
    </source>
</reference>
<evidence type="ECO:0000256" key="9">
    <source>
        <dbReference type="ARBA" id="ARBA00023002"/>
    </source>
</evidence>
<feature type="topological domain" description="Cytoplasmic" evidence="14">
    <location>
        <begin position="165"/>
        <end position="179"/>
    </location>
</feature>
<dbReference type="RefSeq" id="WP_005543714.1">
    <property type="nucleotide sequence ID" value="NZ_CP012959.1"/>
</dbReference>
<feature type="transmembrane region" description="Helical" evidence="15">
    <location>
        <begin position="143"/>
        <end position="166"/>
    </location>
</feature>
<dbReference type="GO" id="GO:0015035">
    <property type="term" value="F:protein-disulfide reductase activity"/>
    <property type="evidence" value="ECO:0007669"/>
    <property type="project" value="UniProtKB-UniRule"/>
</dbReference>
<dbReference type="Pfam" id="PF02600">
    <property type="entry name" value="DsbB"/>
    <property type="match status" value="1"/>
</dbReference>
<proteinExistence type="inferred from homology"/>
<keyword evidence="12 14" id="KW-0143">Chaperone</keyword>
<feature type="disulfide bond" description="Redox-active" evidence="14">
    <location>
        <begin position="41"/>
        <end position="44"/>
    </location>
</feature>
<keyword evidence="11 14" id="KW-1015">Disulfide bond</keyword>
<name>A0A5D0EM60_AGGAC</name>
<keyword evidence="9 14" id="KW-0560">Oxidoreductase</keyword>
<comment type="similarity">
    <text evidence="2 14">Belongs to the DsbB family.</text>
</comment>
<evidence type="ECO:0000256" key="5">
    <source>
        <dbReference type="ARBA" id="ARBA00022519"/>
    </source>
</evidence>
<dbReference type="InterPro" id="IPR023380">
    <property type="entry name" value="DsbB-like_sf"/>
</dbReference>
<evidence type="ECO:0000256" key="15">
    <source>
        <dbReference type="SAM" id="Phobius"/>
    </source>
</evidence>
<evidence type="ECO:0000313" key="20">
    <source>
        <dbReference type="Proteomes" id="UP000226080"/>
    </source>
</evidence>
<reference evidence="16 19" key="1">
    <citation type="submission" date="2015-10" db="EMBL/GenBank/DDBJ databases">
        <title>Tn-seq of a polymicrobial infection.</title>
        <authorList>
            <person name="Stacy A."/>
            <person name="Rumbaugh K.P."/>
            <person name="Whiteley M."/>
        </authorList>
    </citation>
    <scope>NUCLEOTIDE SEQUENCE [LARGE SCALE GENOMIC DNA]</scope>
    <source>
        <strain evidence="16 19">624</strain>
    </source>
</reference>
<feature type="transmembrane region" description="Helical" evidence="15">
    <location>
        <begin position="45"/>
        <end position="65"/>
    </location>
</feature>
<evidence type="ECO:0000256" key="14">
    <source>
        <dbReference type="HAMAP-Rule" id="MF_00286"/>
    </source>
</evidence>
<feature type="transmembrane region" description="Helical" evidence="15">
    <location>
        <begin position="72"/>
        <end position="90"/>
    </location>
</feature>
<evidence type="ECO:0000256" key="7">
    <source>
        <dbReference type="ARBA" id="ARBA00022982"/>
    </source>
</evidence>
<evidence type="ECO:0000256" key="8">
    <source>
        <dbReference type="ARBA" id="ARBA00022989"/>
    </source>
</evidence>
<dbReference type="InterPro" id="IPR003752">
    <property type="entry name" value="DiS_bond_form_DsbB/BdbC"/>
</dbReference>
<dbReference type="Proteomes" id="UP000226080">
    <property type="component" value="Unassembled WGS sequence"/>
</dbReference>
<feature type="topological domain" description="Cytoplasmic" evidence="14">
    <location>
        <begin position="1"/>
        <end position="14"/>
    </location>
</feature>
<dbReference type="OrthoDB" id="3711263at2"/>
<dbReference type="SUPFAM" id="SSF158442">
    <property type="entry name" value="DsbB-like"/>
    <property type="match status" value="1"/>
</dbReference>
<keyword evidence="20" id="KW-1185">Reference proteome</keyword>
<dbReference type="Proteomes" id="UP000072236">
    <property type="component" value="Chromosome"/>
</dbReference>
<keyword evidence="13 14" id="KW-0676">Redox-active center</keyword>
<dbReference type="AlphaFoldDB" id="A0A5D0EM60"/>
<evidence type="ECO:0000256" key="1">
    <source>
        <dbReference type="ARBA" id="ARBA00004429"/>
    </source>
</evidence>
<dbReference type="NCBIfam" id="NF002485">
    <property type="entry name" value="PRK01749.1"/>
    <property type="match status" value="1"/>
</dbReference>